<sequence>MGMGDGGDLWGRPPYGGKPPPTRFYMKAIERLLRGY</sequence>
<dbReference type="EMBL" id="MN740461">
    <property type="protein sequence ID" value="QHU27731.1"/>
    <property type="molecule type" value="Genomic_DNA"/>
</dbReference>
<accession>A0A6C0LDK6</accession>
<proteinExistence type="predicted"/>
<organism evidence="1">
    <name type="scientific">viral metagenome</name>
    <dbReference type="NCBI Taxonomy" id="1070528"/>
    <lineage>
        <taxon>unclassified sequences</taxon>
        <taxon>metagenomes</taxon>
        <taxon>organismal metagenomes</taxon>
    </lineage>
</organism>
<protein>
    <submittedName>
        <fullName evidence="1">Uncharacterized protein</fullName>
    </submittedName>
</protein>
<evidence type="ECO:0000313" key="1">
    <source>
        <dbReference type="EMBL" id="QHU27731.1"/>
    </source>
</evidence>
<name>A0A6C0LDK6_9ZZZZ</name>
<reference evidence="1" key="1">
    <citation type="journal article" date="2020" name="Nature">
        <title>Giant virus diversity and host interactions through global metagenomics.</title>
        <authorList>
            <person name="Schulz F."/>
            <person name="Roux S."/>
            <person name="Paez-Espino D."/>
            <person name="Jungbluth S."/>
            <person name="Walsh D.A."/>
            <person name="Denef V.J."/>
            <person name="McMahon K.D."/>
            <person name="Konstantinidis K.T."/>
            <person name="Eloe-Fadrosh E.A."/>
            <person name="Kyrpides N.C."/>
            <person name="Woyke T."/>
        </authorList>
    </citation>
    <scope>NUCLEOTIDE SEQUENCE</scope>
    <source>
        <strain evidence="1">GVMAG-M-3300027769-26</strain>
    </source>
</reference>
<dbReference type="AlphaFoldDB" id="A0A6C0LDK6"/>